<proteinExistence type="predicted"/>
<dbReference type="InterPro" id="IPR019734">
    <property type="entry name" value="TPR_rpt"/>
</dbReference>
<dbReference type="InterPro" id="IPR011990">
    <property type="entry name" value="TPR-like_helical_dom_sf"/>
</dbReference>
<dbReference type="SMART" id="SM00028">
    <property type="entry name" value="TPR"/>
    <property type="match status" value="3"/>
</dbReference>
<evidence type="ECO:0000313" key="7">
    <source>
        <dbReference type="Proteomes" id="UP001438707"/>
    </source>
</evidence>
<keyword evidence="2" id="KW-0802">TPR repeat</keyword>
<dbReference type="PANTHER" id="PTHR46512">
    <property type="entry name" value="PEPTIDYLPROLYL ISOMERASE"/>
    <property type="match status" value="1"/>
</dbReference>
<dbReference type="Gene3D" id="3.10.50.40">
    <property type="match status" value="1"/>
</dbReference>
<keyword evidence="7" id="KW-1185">Reference proteome</keyword>
<dbReference type="Gene3D" id="1.25.40.10">
    <property type="entry name" value="Tetratricopeptide repeat domain"/>
    <property type="match status" value="1"/>
</dbReference>
<dbReference type="Pfam" id="PF00254">
    <property type="entry name" value="FKBP_C"/>
    <property type="match status" value="1"/>
</dbReference>
<dbReference type="PANTHER" id="PTHR46512:SF12">
    <property type="entry name" value="PEPTIDYLPROLYL ISOMERASE"/>
    <property type="match status" value="1"/>
</dbReference>
<dbReference type="InterPro" id="IPR046357">
    <property type="entry name" value="PPIase_dom_sf"/>
</dbReference>
<feature type="compositionally biased region" description="Basic and acidic residues" evidence="4">
    <location>
        <begin position="1"/>
        <end position="15"/>
    </location>
</feature>
<dbReference type="PROSITE" id="PS50059">
    <property type="entry name" value="FKBP_PPIASE"/>
    <property type="match status" value="1"/>
</dbReference>
<comment type="caution">
    <text evidence="6">The sequence shown here is derived from an EMBL/GenBank/DDBJ whole genome shotgun (WGS) entry which is preliminary data.</text>
</comment>
<keyword evidence="1" id="KW-0677">Repeat</keyword>
<keyword evidence="3" id="KW-0413">Isomerase</keyword>
<organism evidence="6 7">
    <name type="scientific">Apatococcus lobatus</name>
    <dbReference type="NCBI Taxonomy" id="904363"/>
    <lineage>
        <taxon>Eukaryota</taxon>
        <taxon>Viridiplantae</taxon>
        <taxon>Chlorophyta</taxon>
        <taxon>core chlorophytes</taxon>
        <taxon>Trebouxiophyceae</taxon>
        <taxon>Chlorellales</taxon>
        <taxon>Chlorellaceae</taxon>
        <taxon>Apatococcus</taxon>
    </lineage>
</organism>
<dbReference type="InterPro" id="IPR001179">
    <property type="entry name" value="PPIase_FKBP_dom"/>
</dbReference>
<name>A0AAW1RU48_9CHLO</name>
<dbReference type="EMBL" id="JALJOS010000007">
    <property type="protein sequence ID" value="KAK9836886.1"/>
    <property type="molecule type" value="Genomic_DNA"/>
</dbReference>
<dbReference type="SUPFAM" id="SSF54534">
    <property type="entry name" value="FKBP-like"/>
    <property type="match status" value="1"/>
</dbReference>
<evidence type="ECO:0000259" key="5">
    <source>
        <dbReference type="PROSITE" id="PS50059"/>
    </source>
</evidence>
<dbReference type="SUPFAM" id="SSF48452">
    <property type="entry name" value="TPR-like"/>
    <property type="match status" value="1"/>
</dbReference>
<dbReference type="InterPro" id="IPR050754">
    <property type="entry name" value="FKBP4/5/8-like"/>
</dbReference>
<evidence type="ECO:0000313" key="6">
    <source>
        <dbReference type="EMBL" id="KAK9836886.1"/>
    </source>
</evidence>
<dbReference type="AlphaFoldDB" id="A0AAW1RU48"/>
<sequence length="364" mass="40753">MHSEEGQLPEADRPTDQPSAFENVTEDGGVRKKVLTSGFGDCPLLHSKCLVRYVGRLASTREVFLDTDVESRDHAPFQLIAGRESAAKDVGLSKAVQTMRRGEKSLIEVEPQYGYGSKGNFSFPSVPPEAKLIYEMELVDSEPVNESKERGEMLYEERLEAAERRRLEGNELFKAGQCRDALGKYALALSYVDEDFMMQLEGRHLAQAQAIKVPVHLNMAAAQLREKDPHTAAFNCSEVLQMDPGNAKAFFRRAKARHMLSQTELALEDIQSAQEKAPGDKSIAREAAALQRTIKQEKAAASKLFKGQFLSNKALAEIFQHGPDQNPELHSRKQLPAWQQILAAVQAWFGRLLRWQPNHQRAEA</sequence>
<evidence type="ECO:0000256" key="1">
    <source>
        <dbReference type="ARBA" id="ARBA00022737"/>
    </source>
</evidence>
<feature type="region of interest" description="Disordered" evidence="4">
    <location>
        <begin position="1"/>
        <end position="26"/>
    </location>
</feature>
<dbReference type="GO" id="GO:0003755">
    <property type="term" value="F:peptidyl-prolyl cis-trans isomerase activity"/>
    <property type="evidence" value="ECO:0007669"/>
    <property type="project" value="UniProtKB-KW"/>
</dbReference>
<evidence type="ECO:0000256" key="4">
    <source>
        <dbReference type="SAM" id="MobiDB-lite"/>
    </source>
</evidence>
<protein>
    <recommendedName>
        <fullName evidence="3">peptidylprolyl isomerase</fullName>
        <ecNumber evidence="3">5.2.1.8</ecNumber>
    </recommendedName>
</protein>
<evidence type="ECO:0000256" key="2">
    <source>
        <dbReference type="ARBA" id="ARBA00022803"/>
    </source>
</evidence>
<dbReference type="Proteomes" id="UP001438707">
    <property type="component" value="Unassembled WGS sequence"/>
</dbReference>
<feature type="domain" description="PPIase FKBP-type" evidence="5">
    <location>
        <begin position="46"/>
        <end position="142"/>
    </location>
</feature>
<reference evidence="6 7" key="1">
    <citation type="journal article" date="2024" name="Nat. Commun.">
        <title>Phylogenomics reveals the evolutionary origins of lichenization in chlorophyte algae.</title>
        <authorList>
            <person name="Puginier C."/>
            <person name="Libourel C."/>
            <person name="Otte J."/>
            <person name="Skaloud P."/>
            <person name="Haon M."/>
            <person name="Grisel S."/>
            <person name="Petersen M."/>
            <person name="Berrin J.G."/>
            <person name="Delaux P.M."/>
            <person name="Dal Grande F."/>
            <person name="Keller J."/>
        </authorList>
    </citation>
    <scope>NUCLEOTIDE SEQUENCE [LARGE SCALE GENOMIC DNA]</scope>
    <source>
        <strain evidence="6 7">SAG 2145</strain>
    </source>
</reference>
<keyword evidence="3" id="KW-0697">Rotamase</keyword>
<gene>
    <name evidence="6" type="ORF">WJX74_010450</name>
</gene>
<comment type="catalytic activity">
    <reaction evidence="3">
        <text>[protein]-peptidylproline (omega=180) = [protein]-peptidylproline (omega=0)</text>
        <dbReference type="Rhea" id="RHEA:16237"/>
        <dbReference type="Rhea" id="RHEA-COMP:10747"/>
        <dbReference type="Rhea" id="RHEA-COMP:10748"/>
        <dbReference type="ChEBI" id="CHEBI:83833"/>
        <dbReference type="ChEBI" id="CHEBI:83834"/>
        <dbReference type="EC" id="5.2.1.8"/>
    </reaction>
</comment>
<evidence type="ECO:0000256" key="3">
    <source>
        <dbReference type="PROSITE-ProRule" id="PRU00277"/>
    </source>
</evidence>
<accession>A0AAW1RU48</accession>
<dbReference type="EC" id="5.2.1.8" evidence="3"/>